<dbReference type="EMBL" id="JBHSFS010000010">
    <property type="protein sequence ID" value="MFC4515763.1"/>
    <property type="molecule type" value="Genomic_DNA"/>
</dbReference>
<dbReference type="RefSeq" id="WP_411949800.1">
    <property type="nucleotide sequence ID" value="NZ_JBHSFS010000010.1"/>
</dbReference>
<feature type="region of interest" description="Disordered" evidence="1">
    <location>
        <begin position="55"/>
        <end position="75"/>
    </location>
</feature>
<organism evidence="2 3">
    <name type="scientific">Streptomyces ehimensis</name>
    <dbReference type="NCBI Taxonomy" id="68195"/>
    <lineage>
        <taxon>Bacteria</taxon>
        <taxon>Bacillati</taxon>
        <taxon>Actinomycetota</taxon>
        <taxon>Actinomycetes</taxon>
        <taxon>Kitasatosporales</taxon>
        <taxon>Streptomycetaceae</taxon>
        <taxon>Streptomyces</taxon>
    </lineage>
</organism>
<dbReference type="GO" id="GO:0032259">
    <property type="term" value="P:methylation"/>
    <property type="evidence" value="ECO:0007669"/>
    <property type="project" value="UniProtKB-KW"/>
</dbReference>
<comment type="caution">
    <text evidence="2">The sequence shown here is derived from an EMBL/GenBank/DDBJ whole genome shotgun (WGS) entry which is preliminary data.</text>
</comment>
<proteinExistence type="predicted"/>
<dbReference type="GO" id="GO:0008168">
    <property type="term" value="F:methyltransferase activity"/>
    <property type="evidence" value="ECO:0007669"/>
    <property type="project" value="UniProtKB-KW"/>
</dbReference>
<dbReference type="Gene3D" id="3.40.50.150">
    <property type="entry name" value="Vaccinia Virus protein VP39"/>
    <property type="match status" value="1"/>
</dbReference>
<dbReference type="InterPro" id="IPR029063">
    <property type="entry name" value="SAM-dependent_MTases_sf"/>
</dbReference>
<evidence type="ECO:0000256" key="1">
    <source>
        <dbReference type="SAM" id="MobiDB-lite"/>
    </source>
</evidence>
<keyword evidence="3" id="KW-1185">Reference proteome</keyword>
<dbReference type="InterPro" id="IPR008884">
    <property type="entry name" value="TylF_MeTrfase"/>
</dbReference>
<sequence length="287" mass="32387">MVKDKFFCLILKRGNALTVQAHDLYTDLMKRVLANTIYEDRPTFPVGMNILDKDQADSMRPGTEDPAKERGTFDVDHRAGGLDVPSVAHTMIGMRRLDNIQECVEQVLRDGVPGDFIETGVWRGGACILMRSLLKAHGVEDRNVWLADSFAGVPVTSEDSHPLDQGMEFHNLNWVLSCSEEQVRENFARYDLLDDQVKFLPGMFADTLPTAPIDRLAILRMDGDLYESTMDALVNLYPKLSVGGYAIVDDYVIPACKQAVHDYRREHGIDEPIETVDVTGVYWRRTH</sequence>
<name>A0ABV9BP31_9ACTN</name>
<gene>
    <name evidence="2" type="ORF">ACFPEN_22760</name>
</gene>
<evidence type="ECO:0000313" key="3">
    <source>
        <dbReference type="Proteomes" id="UP001595990"/>
    </source>
</evidence>
<dbReference type="PANTHER" id="PTHR40036:SF1">
    <property type="entry name" value="MACROCIN O-METHYLTRANSFERASE"/>
    <property type="match status" value="1"/>
</dbReference>
<dbReference type="Proteomes" id="UP001595990">
    <property type="component" value="Unassembled WGS sequence"/>
</dbReference>
<protein>
    <submittedName>
        <fullName evidence="2">TylF/MycF family methyltransferase</fullName>
    </submittedName>
</protein>
<reference evidence="3" key="1">
    <citation type="journal article" date="2019" name="Int. J. Syst. Evol. Microbiol.">
        <title>The Global Catalogue of Microorganisms (GCM) 10K type strain sequencing project: providing services to taxonomists for standard genome sequencing and annotation.</title>
        <authorList>
            <consortium name="The Broad Institute Genomics Platform"/>
            <consortium name="The Broad Institute Genome Sequencing Center for Infectious Disease"/>
            <person name="Wu L."/>
            <person name="Ma J."/>
        </authorList>
    </citation>
    <scope>NUCLEOTIDE SEQUENCE [LARGE SCALE GENOMIC DNA]</scope>
    <source>
        <strain evidence="3">CECT 8064</strain>
    </source>
</reference>
<keyword evidence="2" id="KW-0808">Transferase</keyword>
<accession>A0ABV9BP31</accession>
<evidence type="ECO:0000313" key="2">
    <source>
        <dbReference type="EMBL" id="MFC4515763.1"/>
    </source>
</evidence>
<dbReference type="PANTHER" id="PTHR40036">
    <property type="entry name" value="MACROCIN O-METHYLTRANSFERASE"/>
    <property type="match status" value="1"/>
</dbReference>
<dbReference type="Pfam" id="PF05711">
    <property type="entry name" value="TylF"/>
    <property type="match status" value="1"/>
</dbReference>
<keyword evidence="2" id="KW-0489">Methyltransferase</keyword>
<dbReference type="SUPFAM" id="SSF53335">
    <property type="entry name" value="S-adenosyl-L-methionine-dependent methyltransferases"/>
    <property type="match status" value="1"/>
</dbReference>